<evidence type="ECO:0000313" key="3">
    <source>
        <dbReference type="Proteomes" id="UP001162793"/>
    </source>
</evidence>
<dbReference type="InterPro" id="IPR008719">
    <property type="entry name" value="N2O_reductase_NosL"/>
</dbReference>
<feature type="chain" id="PRO_5041327027" evidence="1">
    <location>
        <begin position="34"/>
        <end position="179"/>
    </location>
</feature>
<dbReference type="Gene3D" id="3.30.70.2060">
    <property type="match status" value="1"/>
</dbReference>
<organism evidence="2 3">
    <name type="scientific">Ralstonia chuxiongensis</name>
    <dbReference type="NCBI Taxonomy" id="2957504"/>
    <lineage>
        <taxon>Bacteria</taxon>
        <taxon>Pseudomonadati</taxon>
        <taxon>Pseudomonadota</taxon>
        <taxon>Betaproteobacteria</taxon>
        <taxon>Burkholderiales</taxon>
        <taxon>Burkholderiaceae</taxon>
        <taxon>Ralstonia</taxon>
    </lineage>
</organism>
<dbReference type="PANTHER" id="PTHR41247">
    <property type="entry name" value="HTH-TYPE TRANSCRIPTIONAL REPRESSOR YCNK"/>
    <property type="match status" value="1"/>
</dbReference>
<keyword evidence="1" id="KW-0732">Signal</keyword>
<keyword evidence="3" id="KW-1185">Reference proteome</keyword>
<dbReference type="PROSITE" id="PS51257">
    <property type="entry name" value="PROKAR_LIPOPROTEIN"/>
    <property type="match status" value="1"/>
</dbReference>
<feature type="signal peptide" evidence="1">
    <location>
        <begin position="1"/>
        <end position="33"/>
    </location>
</feature>
<evidence type="ECO:0000256" key="1">
    <source>
        <dbReference type="SAM" id="SignalP"/>
    </source>
</evidence>
<dbReference type="RefSeq" id="WP_253535046.1">
    <property type="nucleotide sequence ID" value="NZ_JAMYWC010000001.1"/>
</dbReference>
<sequence>MKRTLQPSLSALRRRARSALFASAIVLAGCQGAASTPGPIELTRDTPCSLDGMTVTDFPGPKAQILYDKGTPDVFCDTIELFSIVLRPEQQRHMLAMYVQDMARTDWNTPQGHWIDARTAFYVVGSKARGSMGATFASFASQADADAFATHQGGKVYKFNEITPQMAQLDGGVLKDHQM</sequence>
<name>A0AA41WLS6_9RALS</name>
<accession>A0AA41WLS6</accession>
<dbReference type="Pfam" id="PF05573">
    <property type="entry name" value="NosL"/>
    <property type="match status" value="1"/>
</dbReference>
<gene>
    <name evidence="2" type="ORF">NKG59_02795</name>
</gene>
<dbReference type="PANTHER" id="PTHR41247:SF1">
    <property type="entry name" value="HTH-TYPE TRANSCRIPTIONAL REPRESSOR YCNK"/>
    <property type="match status" value="1"/>
</dbReference>
<dbReference type="SUPFAM" id="SSF160387">
    <property type="entry name" value="NosL/MerB-like"/>
    <property type="match status" value="1"/>
</dbReference>
<proteinExistence type="predicted"/>
<dbReference type="Proteomes" id="UP001162793">
    <property type="component" value="Unassembled WGS sequence"/>
</dbReference>
<comment type="caution">
    <text evidence="2">The sequence shown here is derived from an EMBL/GenBank/DDBJ whole genome shotgun (WGS) entry which is preliminary data.</text>
</comment>
<protein>
    <submittedName>
        <fullName evidence="2">Nitrous oxide reductase accessory protein NosL</fullName>
    </submittedName>
</protein>
<dbReference type="EMBL" id="JAMYWC010000001">
    <property type="protein sequence ID" value="MCP1171266.1"/>
    <property type="molecule type" value="Genomic_DNA"/>
</dbReference>
<reference evidence="3" key="1">
    <citation type="journal article" date="2023" name="Front. Microbiol.">
        <title>Ralstonia chuxiongensis sp. nov., Ralstonia mojiangensis sp. nov., and Ralstonia soli sp. nov., isolated from tobacco fields, are three novel species in the family Burkholderiaceae.</title>
        <authorList>
            <person name="Lu C.H."/>
            <person name="Zhang Y.Y."/>
            <person name="Jiang N."/>
            <person name="Chen W."/>
            <person name="Shao X."/>
            <person name="Zhao Z.M."/>
            <person name="Lu W.L."/>
            <person name="Hu X."/>
            <person name="Xi Y.X."/>
            <person name="Zou S.Y."/>
            <person name="Wei Q.J."/>
            <person name="Lin Z.L."/>
            <person name="Gong L."/>
            <person name="Gai X.T."/>
            <person name="Zhang L.Q."/>
            <person name="Li J.Y."/>
            <person name="Jin Y."/>
            <person name="Xia Z.Y."/>
        </authorList>
    </citation>
    <scope>NUCLEOTIDE SEQUENCE [LARGE SCALE GENOMIC DNA]</scope>
    <source>
        <strain evidence="3">21YRMH01-3</strain>
    </source>
</reference>
<dbReference type="Gene3D" id="3.30.70.2050">
    <property type="match status" value="1"/>
</dbReference>
<dbReference type="AlphaFoldDB" id="A0AA41WLS6"/>
<evidence type="ECO:0000313" key="2">
    <source>
        <dbReference type="EMBL" id="MCP1171266.1"/>
    </source>
</evidence>